<proteinExistence type="predicted"/>
<name>A0AAV3R9H9_LITER</name>
<evidence type="ECO:0000313" key="2">
    <source>
        <dbReference type="EMBL" id="GAA0170997.1"/>
    </source>
</evidence>
<organism evidence="2 3">
    <name type="scientific">Lithospermum erythrorhizon</name>
    <name type="common">Purple gromwell</name>
    <name type="synonym">Lithospermum officinale var. erythrorhizon</name>
    <dbReference type="NCBI Taxonomy" id="34254"/>
    <lineage>
        <taxon>Eukaryota</taxon>
        <taxon>Viridiplantae</taxon>
        <taxon>Streptophyta</taxon>
        <taxon>Embryophyta</taxon>
        <taxon>Tracheophyta</taxon>
        <taxon>Spermatophyta</taxon>
        <taxon>Magnoliopsida</taxon>
        <taxon>eudicotyledons</taxon>
        <taxon>Gunneridae</taxon>
        <taxon>Pentapetalae</taxon>
        <taxon>asterids</taxon>
        <taxon>lamiids</taxon>
        <taxon>Boraginales</taxon>
        <taxon>Boraginaceae</taxon>
        <taxon>Boraginoideae</taxon>
        <taxon>Lithospermeae</taxon>
        <taxon>Lithospermum</taxon>
    </lineage>
</organism>
<comment type="caution">
    <text evidence="2">The sequence shown here is derived from an EMBL/GenBank/DDBJ whole genome shotgun (WGS) entry which is preliminary data.</text>
</comment>
<keyword evidence="3" id="KW-1185">Reference proteome</keyword>
<reference evidence="2 3" key="1">
    <citation type="submission" date="2024-01" db="EMBL/GenBank/DDBJ databases">
        <title>The complete chloroplast genome sequence of Lithospermum erythrorhizon: insights into the phylogenetic relationship among Boraginaceae species and the maternal lineages of purple gromwells.</title>
        <authorList>
            <person name="Okada T."/>
            <person name="Watanabe K."/>
        </authorList>
    </citation>
    <scope>NUCLEOTIDE SEQUENCE [LARGE SCALE GENOMIC DNA]</scope>
</reference>
<sequence length="184" mass="20567">MKRNGELRGSPIYGNVFRQGSNPLYGNVFIIYFRKKIKLRRRGVRTDSKCVLCGKEDENLLHLLLACPITCRLWFMTLLNLCSTGHVDTLSTIGGSILLINAINWDVLRMGIALLAYYGWTKPQQGWIKLNTDAAWVKSTSFGAVGAICRDANGTYLGASYWKLVVAFDGRDVGTSWRLGICLL</sequence>
<protein>
    <recommendedName>
        <fullName evidence="1">Reverse transcriptase zinc-binding domain-containing protein</fullName>
    </recommendedName>
</protein>
<evidence type="ECO:0000259" key="1">
    <source>
        <dbReference type="Pfam" id="PF13966"/>
    </source>
</evidence>
<dbReference type="AlphaFoldDB" id="A0AAV3R9H9"/>
<gene>
    <name evidence="2" type="ORF">LIER_25138</name>
</gene>
<dbReference type="InterPro" id="IPR026960">
    <property type="entry name" value="RVT-Znf"/>
</dbReference>
<dbReference type="Proteomes" id="UP001454036">
    <property type="component" value="Unassembled WGS sequence"/>
</dbReference>
<feature type="domain" description="Reverse transcriptase zinc-binding" evidence="1">
    <location>
        <begin position="38"/>
        <end position="74"/>
    </location>
</feature>
<accession>A0AAV3R9H9</accession>
<dbReference type="Pfam" id="PF13966">
    <property type="entry name" value="zf-RVT"/>
    <property type="match status" value="1"/>
</dbReference>
<dbReference type="EMBL" id="BAABME010007481">
    <property type="protein sequence ID" value="GAA0170997.1"/>
    <property type="molecule type" value="Genomic_DNA"/>
</dbReference>
<evidence type="ECO:0000313" key="3">
    <source>
        <dbReference type="Proteomes" id="UP001454036"/>
    </source>
</evidence>